<comment type="caution">
    <text evidence="9">Lacks conserved residue(s) required for the propagation of feature annotation.</text>
</comment>
<dbReference type="EMBL" id="FMBM01000002">
    <property type="protein sequence ID" value="SCC81444.1"/>
    <property type="molecule type" value="Genomic_DNA"/>
</dbReference>
<evidence type="ECO:0000313" key="13">
    <source>
        <dbReference type="Proteomes" id="UP000050497"/>
    </source>
</evidence>
<comment type="subcellular location">
    <subcellularLocation>
        <location evidence="1 9">Cell inner membrane</location>
        <topology evidence="1 9">Multi-pass membrane protein</topology>
    </subcellularLocation>
</comment>
<dbReference type="AlphaFoldDB" id="A0A0P7X9Z8"/>
<keyword evidence="3" id="KW-1003">Cell membrane</keyword>
<organism evidence="11 13">
    <name type="scientific">Saliniramus fredricksonii</name>
    <dbReference type="NCBI Taxonomy" id="1653334"/>
    <lineage>
        <taxon>Bacteria</taxon>
        <taxon>Pseudomonadati</taxon>
        <taxon>Pseudomonadota</taxon>
        <taxon>Alphaproteobacteria</taxon>
        <taxon>Hyphomicrobiales</taxon>
        <taxon>Salinarimonadaceae</taxon>
        <taxon>Saliniramus</taxon>
    </lineage>
</organism>
<keyword evidence="14" id="KW-1185">Reference proteome</keyword>
<dbReference type="Proteomes" id="UP000182800">
    <property type="component" value="Unassembled WGS sequence"/>
</dbReference>
<reference evidence="11 13" key="1">
    <citation type="submission" date="2015-09" db="EMBL/GenBank/DDBJ databases">
        <title>Identification and resolution of microdiversity through metagenomic sequencing of parallel consortia.</title>
        <authorList>
            <person name="Nelson W.C."/>
            <person name="Romine M.F."/>
            <person name="Lindemann S.R."/>
        </authorList>
    </citation>
    <scope>NUCLEOTIDE SEQUENCE [LARGE SCALE GENOMIC DNA]</scope>
    <source>
        <strain evidence="11">HL-109</strain>
    </source>
</reference>
<keyword evidence="5 9" id="KW-0812">Transmembrane</keyword>
<evidence type="ECO:0000256" key="9">
    <source>
        <dbReference type="RuleBase" id="RU369079"/>
    </source>
</evidence>
<feature type="domain" description="Tripartite ATP-independent periplasmic transporters DctQ component" evidence="10">
    <location>
        <begin position="8"/>
        <end position="139"/>
    </location>
</feature>
<reference evidence="12 14" key="2">
    <citation type="submission" date="2016-08" db="EMBL/GenBank/DDBJ databases">
        <authorList>
            <person name="Varghese N."/>
            <person name="Submissions Spin"/>
        </authorList>
    </citation>
    <scope>NUCLEOTIDE SEQUENCE [LARGE SCALE GENOMIC DNA]</scope>
    <source>
        <strain evidence="12 14">HL-109</strain>
    </source>
</reference>
<evidence type="ECO:0000313" key="11">
    <source>
        <dbReference type="EMBL" id="KPQ12062.1"/>
    </source>
</evidence>
<sequence length="162" mass="17503">MLAGIVLVASVLGIVILRYGFGVGFIELQNLASYAFAVFVIFALPVCMAQDGHVRVEVLSERLSPRYRVWSEGLALVLLLIPVFALTIISYWPSLSYSWAIRERALETGGLPGIFLIKTALPLAAFLMIIQGIAAFLRRREAEYGVPPLPGDPPSPASSGTG</sequence>
<dbReference type="STRING" id="1653334.GA0071312_2386"/>
<evidence type="ECO:0000313" key="12">
    <source>
        <dbReference type="EMBL" id="SCC81444.1"/>
    </source>
</evidence>
<evidence type="ECO:0000256" key="8">
    <source>
        <dbReference type="ARBA" id="ARBA00038436"/>
    </source>
</evidence>
<evidence type="ECO:0000256" key="7">
    <source>
        <dbReference type="ARBA" id="ARBA00023136"/>
    </source>
</evidence>
<evidence type="ECO:0000256" key="2">
    <source>
        <dbReference type="ARBA" id="ARBA00022448"/>
    </source>
</evidence>
<dbReference type="InterPro" id="IPR007387">
    <property type="entry name" value="TRAP_DctQ"/>
</dbReference>
<comment type="caution">
    <text evidence="11">The sequence shown here is derived from an EMBL/GenBank/DDBJ whole genome shotgun (WGS) entry which is preliminary data.</text>
</comment>
<comment type="function">
    <text evidence="9">Part of the tripartite ATP-independent periplasmic (TRAP) transport system.</text>
</comment>
<dbReference type="GO" id="GO:0022857">
    <property type="term" value="F:transmembrane transporter activity"/>
    <property type="evidence" value="ECO:0007669"/>
    <property type="project" value="UniProtKB-UniRule"/>
</dbReference>
<dbReference type="Pfam" id="PF04290">
    <property type="entry name" value="DctQ"/>
    <property type="match status" value="1"/>
</dbReference>
<name>A0A0P7X9Z8_9HYPH</name>
<keyword evidence="2 9" id="KW-0813">Transport</keyword>
<evidence type="ECO:0000259" key="10">
    <source>
        <dbReference type="Pfam" id="PF04290"/>
    </source>
</evidence>
<dbReference type="Proteomes" id="UP000050497">
    <property type="component" value="Unassembled WGS sequence"/>
</dbReference>
<keyword evidence="4 9" id="KW-0997">Cell inner membrane</keyword>
<evidence type="ECO:0000256" key="6">
    <source>
        <dbReference type="ARBA" id="ARBA00022989"/>
    </source>
</evidence>
<keyword evidence="6 9" id="KW-1133">Transmembrane helix</keyword>
<evidence type="ECO:0000256" key="5">
    <source>
        <dbReference type="ARBA" id="ARBA00022692"/>
    </source>
</evidence>
<dbReference type="PANTHER" id="PTHR35011">
    <property type="entry name" value="2,3-DIKETO-L-GULONATE TRAP TRANSPORTER SMALL PERMEASE PROTEIN YIAM"/>
    <property type="match status" value="1"/>
</dbReference>
<dbReference type="GO" id="GO:0005886">
    <property type="term" value="C:plasma membrane"/>
    <property type="evidence" value="ECO:0007669"/>
    <property type="project" value="UniProtKB-SubCell"/>
</dbReference>
<protein>
    <recommendedName>
        <fullName evidence="9">TRAP transporter small permease protein</fullName>
    </recommendedName>
</protein>
<evidence type="ECO:0000256" key="1">
    <source>
        <dbReference type="ARBA" id="ARBA00004429"/>
    </source>
</evidence>
<gene>
    <name evidence="12" type="ORF">GA0071312_2386</name>
    <name evidence="11" type="ORF">HLUCCO17_04480</name>
</gene>
<feature type="transmembrane region" description="Helical" evidence="9">
    <location>
        <begin position="69"/>
        <end position="93"/>
    </location>
</feature>
<evidence type="ECO:0000256" key="4">
    <source>
        <dbReference type="ARBA" id="ARBA00022519"/>
    </source>
</evidence>
<evidence type="ECO:0000313" key="14">
    <source>
        <dbReference type="Proteomes" id="UP000182800"/>
    </source>
</evidence>
<dbReference type="EMBL" id="LJSX01000004">
    <property type="protein sequence ID" value="KPQ12062.1"/>
    <property type="molecule type" value="Genomic_DNA"/>
</dbReference>
<feature type="transmembrane region" description="Helical" evidence="9">
    <location>
        <begin position="113"/>
        <end position="137"/>
    </location>
</feature>
<dbReference type="PANTHER" id="PTHR35011:SF4">
    <property type="entry name" value="SLL1102 PROTEIN"/>
    <property type="match status" value="1"/>
</dbReference>
<dbReference type="InterPro" id="IPR055348">
    <property type="entry name" value="DctQ"/>
</dbReference>
<proteinExistence type="inferred from homology"/>
<comment type="subunit">
    <text evidence="9">The complex comprises the extracytoplasmic solute receptor protein and the two transmembrane proteins.</text>
</comment>
<evidence type="ECO:0000256" key="3">
    <source>
        <dbReference type="ARBA" id="ARBA00022475"/>
    </source>
</evidence>
<accession>A0A0P7X9Z8</accession>
<keyword evidence="7 9" id="KW-0472">Membrane</keyword>
<feature type="transmembrane region" description="Helical" evidence="9">
    <location>
        <begin position="32"/>
        <end position="49"/>
    </location>
</feature>
<comment type="similarity">
    <text evidence="8 9">Belongs to the TRAP transporter small permease family.</text>
</comment>